<evidence type="ECO:0000313" key="8">
    <source>
        <dbReference type="EMBL" id="KAK9907237.1"/>
    </source>
</evidence>
<reference evidence="8 9" key="1">
    <citation type="journal article" date="2023" name="G3 (Bethesda)">
        <title>A chromosome-length genome assembly and annotation of blackberry (Rubus argutus, cv. 'Hillquist').</title>
        <authorList>
            <person name="Bruna T."/>
            <person name="Aryal R."/>
            <person name="Dudchenko O."/>
            <person name="Sargent D.J."/>
            <person name="Mead D."/>
            <person name="Buti M."/>
            <person name="Cavallini A."/>
            <person name="Hytonen T."/>
            <person name="Andres J."/>
            <person name="Pham M."/>
            <person name="Weisz D."/>
            <person name="Mascagni F."/>
            <person name="Usai G."/>
            <person name="Natali L."/>
            <person name="Bassil N."/>
            <person name="Fernandez G.E."/>
            <person name="Lomsadze A."/>
            <person name="Armour M."/>
            <person name="Olukolu B."/>
            <person name="Poorten T."/>
            <person name="Britton C."/>
            <person name="Davik J."/>
            <person name="Ashrafi H."/>
            <person name="Aiden E.L."/>
            <person name="Borodovsky M."/>
            <person name="Worthington M."/>
        </authorList>
    </citation>
    <scope>NUCLEOTIDE SEQUENCE [LARGE SCALE GENOMIC DNA]</scope>
    <source>
        <strain evidence="8">PI 553951</strain>
    </source>
</reference>
<dbReference type="InterPro" id="IPR001611">
    <property type="entry name" value="Leu-rich_rpt"/>
</dbReference>
<name>A0AAW1VRB4_RUBAR</name>
<dbReference type="GO" id="GO:0016020">
    <property type="term" value="C:membrane"/>
    <property type="evidence" value="ECO:0007669"/>
    <property type="project" value="UniProtKB-SubCell"/>
</dbReference>
<evidence type="ECO:0000256" key="2">
    <source>
        <dbReference type="ARBA" id="ARBA00022692"/>
    </source>
</evidence>
<comment type="subcellular location">
    <subcellularLocation>
        <location evidence="1">Membrane</location>
        <topology evidence="1">Single-pass type I membrane protein</topology>
    </subcellularLocation>
</comment>
<keyword evidence="4" id="KW-1133">Transmembrane helix</keyword>
<keyword evidence="2" id="KW-0812">Transmembrane</keyword>
<keyword evidence="3" id="KW-0732">Signal</keyword>
<dbReference type="AlphaFoldDB" id="A0AAW1VRB4"/>
<dbReference type="Proteomes" id="UP001457282">
    <property type="component" value="Unassembled WGS sequence"/>
</dbReference>
<keyword evidence="7" id="KW-0325">Glycoprotein</keyword>
<sequence>MSSVVPDSFLNLSSSLISLSLQNCNLRGKFPETIFHLPNLEELDLGQNTNLTGSTPKSNWSSPLNSLQLSSTKISIDLHFLTSNLKSLRVLFLRECNFPGSHLEFSGNLTQLRQLDLAGNSFRGQIPWWSLLNLERLFSLDLSNNMFVGELPEIHSNSTKTSSSLHDSSKKQLVGSVPRGLNKLSL</sequence>
<organism evidence="8 9">
    <name type="scientific">Rubus argutus</name>
    <name type="common">Southern blackberry</name>
    <dbReference type="NCBI Taxonomy" id="59490"/>
    <lineage>
        <taxon>Eukaryota</taxon>
        <taxon>Viridiplantae</taxon>
        <taxon>Streptophyta</taxon>
        <taxon>Embryophyta</taxon>
        <taxon>Tracheophyta</taxon>
        <taxon>Spermatophyta</taxon>
        <taxon>Magnoliopsida</taxon>
        <taxon>eudicotyledons</taxon>
        <taxon>Gunneridae</taxon>
        <taxon>Pentapetalae</taxon>
        <taxon>rosids</taxon>
        <taxon>fabids</taxon>
        <taxon>Rosales</taxon>
        <taxon>Rosaceae</taxon>
        <taxon>Rosoideae</taxon>
        <taxon>Rosoideae incertae sedis</taxon>
        <taxon>Rubus</taxon>
    </lineage>
</organism>
<dbReference type="EMBL" id="JBEDUW010000021">
    <property type="protein sequence ID" value="KAK9907237.1"/>
    <property type="molecule type" value="Genomic_DNA"/>
</dbReference>
<dbReference type="InterPro" id="IPR032675">
    <property type="entry name" value="LRR_dom_sf"/>
</dbReference>
<evidence type="ECO:0000256" key="4">
    <source>
        <dbReference type="ARBA" id="ARBA00022989"/>
    </source>
</evidence>
<evidence type="ECO:0000256" key="5">
    <source>
        <dbReference type="ARBA" id="ARBA00023136"/>
    </source>
</evidence>
<proteinExistence type="predicted"/>
<evidence type="ECO:0000256" key="7">
    <source>
        <dbReference type="ARBA" id="ARBA00023180"/>
    </source>
</evidence>
<dbReference type="PANTHER" id="PTHR48061">
    <property type="entry name" value="LEUCINE-RICH REPEAT RECEPTOR PROTEIN KINASE EMS1-LIKE-RELATED"/>
    <property type="match status" value="1"/>
</dbReference>
<dbReference type="Pfam" id="PF00560">
    <property type="entry name" value="LRR_1"/>
    <property type="match status" value="3"/>
</dbReference>
<evidence type="ECO:0000256" key="6">
    <source>
        <dbReference type="ARBA" id="ARBA00023170"/>
    </source>
</evidence>
<protein>
    <submittedName>
        <fullName evidence="8">Uncharacterized protein</fullName>
    </submittedName>
</protein>
<keyword evidence="9" id="KW-1185">Reference proteome</keyword>
<keyword evidence="6" id="KW-0675">Receptor</keyword>
<evidence type="ECO:0000256" key="3">
    <source>
        <dbReference type="ARBA" id="ARBA00022729"/>
    </source>
</evidence>
<evidence type="ECO:0000256" key="1">
    <source>
        <dbReference type="ARBA" id="ARBA00004479"/>
    </source>
</evidence>
<evidence type="ECO:0000313" key="9">
    <source>
        <dbReference type="Proteomes" id="UP001457282"/>
    </source>
</evidence>
<gene>
    <name evidence="8" type="ORF">M0R45_000967</name>
</gene>
<dbReference type="PANTHER" id="PTHR48061:SF46">
    <property type="entry name" value="LEUCINE-RICH REPEAT-CONTAINING N-TERMINAL PLANT-TYPE DOMAIN-CONTAINING PROTEIN"/>
    <property type="match status" value="1"/>
</dbReference>
<accession>A0AAW1VRB4</accession>
<comment type="caution">
    <text evidence="8">The sequence shown here is derived from an EMBL/GenBank/DDBJ whole genome shotgun (WGS) entry which is preliminary data.</text>
</comment>
<dbReference type="Gene3D" id="3.80.10.10">
    <property type="entry name" value="Ribonuclease Inhibitor"/>
    <property type="match status" value="1"/>
</dbReference>
<dbReference type="SUPFAM" id="SSF52058">
    <property type="entry name" value="L domain-like"/>
    <property type="match status" value="1"/>
</dbReference>
<keyword evidence="5" id="KW-0472">Membrane</keyword>
<dbReference type="InterPro" id="IPR046956">
    <property type="entry name" value="RLP23-like"/>
</dbReference>